<dbReference type="OrthoDB" id="4739604at2"/>
<dbReference type="CDD" id="cd09022">
    <property type="entry name" value="Aldose_epim_Ec_YihR"/>
    <property type="match status" value="1"/>
</dbReference>
<reference evidence="1 2" key="1">
    <citation type="submission" date="2014-03" db="EMBL/GenBank/DDBJ databases">
        <title>Genomics of Bifidobacteria.</title>
        <authorList>
            <person name="Ventura M."/>
            <person name="Milani C."/>
            <person name="Lugli G.A."/>
        </authorList>
    </citation>
    <scope>NUCLEOTIDE SEQUENCE [LARGE SCALE GENOMIC DNA]</scope>
    <source>
        <strain evidence="1 2">DSM 23967</strain>
    </source>
</reference>
<sequence length="315" mass="34398">MTNTTPRTGQQYSISYGDYAAVITELGATMRKVTYKGKNVIVPLGADDPITCCHGQLLVPFPNRIAAGTYEFEGKTYTLPIDEHDRNTAIHGYGYRSFWKLESLTESSVTQSWRAPFLLGYPFAIKVYATHELTEDGLKITVTAENYGDVDAPWALAIHPWLDNGFNGYGDEIDGHNAQCHLTVPASTHVTVDENLIPTGTEPVEGTKYDLNDNPLLVNQPFDDAWTDLKHDADGTVTATFTRPDGLVIKVGGDETITSFQVCTGTGFPAFQHPAGTAVEPQTAYANAFNTGKDLIVIKPGESSTTTMFIKAEQH</sequence>
<dbReference type="GO" id="GO:0006006">
    <property type="term" value="P:glucose metabolic process"/>
    <property type="evidence" value="ECO:0007669"/>
    <property type="project" value="TreeGrafter"/>
</dbReference>
<dbReference type="InterPro" id="IPR037480">
    <property type="entry name" value="YihR-like"/>
</dbReference>
<dbReference type="GO" id="GO:0030246">
    <property type="term" value="F:carbohydrate binding"/>
    <property type="evidence" value="ECO:0007669"/>
    <property type="project" value="InterPro"/>
</dbReference>
<accession>A0A087DCZ3</accession>
<dbReference type="STRING" id="1437607.BISA_1480"/>
<proteinExistence type="predicted"/>
<evidence type="ECO:0000313" key="2">
    <source>
        <dbReference type="Proteomes" id="UP000029066"/>
    </source>
</evidence>
<dbReference type="SUPFAM" id="SSF74650">
    <property type="entry name" value="Galactose mutarotase-like"/>
    <property type="match status" value="1"/>
</dbReference>
<dbReference type="Pfam" id="PF01263">
    <property type="entry name" value="Aldose_epim"/>
    <property type="match status" value="1"/>
</dbReference>
<dbReference type="PANTHER" id="PTHR10091">
    <property type="entry name" value="ALDOSE-1-EPIMERASE"/>
    <property type="match status" value="1"/>
</dbReference>
<protein>
    <submittedName>
        <fullName evidence="1">Aldose 1-epimerase</fullName>
    </submittedName>
</protein>
<dbReference type="GO" id="GO:0033499">
    <property type="term" value="P:galactose catabolic process via UDP-galactose, Leloir pathway"/>
    <property type="evidence" value="ECO:0007669"/>
    <property type="project" value="TreeGrafter"/>
</dbReference>
<dbReference type="Gene3D" id="2.70.98.10">
    <property type="match status" value="1"/>
</dbReference>
<dbReference type="InterPro" id="IPR014718">
    <property type="entry name" value="GH-type_carb-bd"/>
</dbReference>
<dbReference type="InterPro" id="IPR008183">
    <property type="entry name" value="Aldose_1/G6P_1-epimerase"/>
</dbReference>
<dbReference type="EMBL" id="JGZN01000005">
    <property type="protein sequence ID" value="KFI93393.1"/>
    <property type="molecule type" value="Genomic_DNA"/>
</dbReference>
<dbReference type="RefSeq" id="WP_033890058.1">
    <property type="nucleotide sequence ID" value="NZ_JDUT01000005.1"/>
</dbReference>
<dbReference type="InterPro" id="IPR011013">
    <property type="entry name" value="Gal_mutarotase_sf_dom"/>
</dbReference>
<dbReference type="PANTHER" id="PTHR10091:SF0">
    <property type="entry name" value="GALACTOSE MUTAROTASE"/>
    <property type="match status" value="1"/>
</dbReference>
<gene>
    <name evidence="1" type="ORF">BISA_1480</name>
</gene>
<organism evidence="1 2">
    <name type="scientific">Bifidobacterium saguini DSM 23967</name>
    <dbReference type="NCBI Taxonomy" id="1437607"/>
    <lineage>
        <taxon>Bacteria</taxon>
        <taxon>Bacillati</taxon>
        <taxon>Actinomycetota</taxon>
        <taxon>Actinomycetes</taxon>
        <taxon>Bifidobacteriales</taxon>
        <taxon>Bifidobacteriaceae</taxon>
        <taxon>Bifidobacterium</taxon>
    </lineage>
</organism>
<dbReference type="AlphaFoldDB" id="A0A087DCZ3"/>
<dbReference type="Proteomes" id="UP000029066">
    <property type="component" value="Unassembled WGS sequence"/>
</dbReference>
<evidence type="ECO:0000313" key="1">
    <source>
        <dbReference type="EMBL" id="KFI93393.1"/>
    </source>
</evidence>
<dbReference type="GO" id="GO:0004034">
    <property type="term" value="F:aldose 1-epimerase activity"/>
    <property type="evidence" value="ECO:0007669"/>
    <property type="project" value="TreeGrafter"/>
</dbReference>
<comment type="caution">
    <text evidence="1">The sequence shown here is derived from an EMBL/GenBank/DDBJ whole genome shotgun (WGS) entry which is preliminary data.</text>
</comment>
<name>A0A087DCZ3_9BIFI</name>